<organism evidence="2 3">
    <name type="scientific">Basidiobolus ranarum</name>
    <dbReference type="NCBI Taxonomy" id="34480"/>
    <lineage>
        <taxon>Eukaryota</taxon>
        <taxon>Fungi</taxon>
        <taxon>Fungi incertae sedis</taxon>
        <taxon>Zoopagomycota</taxon>
        <taxon>Entomophthoromycotina</taxon>
        <taxon>Basidiobolomycetes</taxon>
        <taxon>Basidiobolales</taxon>
        <taxon>Basidiobolaceae</taxon>
        <taxon>Basidiobolus</taxon>
    </lineage>
</organism>
<name>A0ABR2WNV2_9FUNG</name>
<evidence type="ECO:0000313" key="3">
    <source>
        <dbReference type="Proteomes" id="UP001479436"/>
    </source>
</evidence>
<keyword evidence="3" id="KW-1185">Reference proteome</keyword>
<dbReference type="EMBL" id="JASJQH010000717">
    <property type="protein sequence ID" value="KAK9763161.1"/>
    <property type="molecule type" value="Genomic_DNA"/>
</dbReference>
<accession>A0ABR2WNV2</accession>
<proteinExistence type="predicted"/>
<evidence type="ECO:0000256" key="1">
    <source>
        <dbReference type="SAM" id="SignalP"/>
    </source>
</evidence>
<keyword evidence="1" id="KW-0732">Signal</keyword>
<sequence>MLFTSVVFANLLTLAVADYPGNSTANTVFPLPSAGDCIDKCNTRAGQMFDKSYTTDPSIPYFIDSLDFECNLSNPKRSPFFTQAGICMMSCSSSQQHSYENQYEQKCQWWYQATGTVNDITVTGDKASGKAKGDAARAGFSSAPATFTKATQGLGTLAVIMTLVHLL</sequence>
<gene>
    <name evidence="2" type="ORF">K7432_010422</name>
</gene>
<feature type="signal peptide" evidence="1">
    <location>
        <begin position="1"/>
        <end position="17"/>
    </location>
</feature>
<comment type="caution">
    <text evidence="2">The sequence shown here is derived from an EMBL/GenBank/DDBJ whole genome shotgun (WGS) entry which is preliminary data.</text>
</comment>
<evidence type="ECO:0000313" key="2">
    <source>
        <dbReference type="EMBL" id="KAK9763161.1"/>
    </source>
</evidence>
<feature type="chain" id="PRO_5045208728" evidence="1">
    <location>
        <begin position="18"/>
        <end position="167"/>
    </location>
</feature>
<reference evidence="2 3" key="1">
    <citation type="submission" date="2023-04" db="EMBL/GenBank/DDBJ databases">
        <title>Genome of Basidiobolus ranarum AG-B5.</title>
        <authorList>
            <person name="Stajich J.E."/>
            <person name="Carter-House D."/>
            <person name="Gryganskyi A."/>
        </authorList>
    </citation>
    <scope>NUCLEOTIDE SEQUENCE [LARGE SCALE GENOMIC DNA]</scope>
    <source>
        <strain evidence="2 3">AG-B5</strain>
    </source>
</reference>
<dbReference type="Proteomes" id="UP001479436">
    <property type="component" value="Unassembled WGS sequence"/>
</dbReference>
<protein>
    <submittedName>
        <fullName evidence="2">Uncharacterized protein</fullName>
    </submittedName>
</protein>